<evidence type="ECO:0000313" key="3">
    <source>
        <dbReference type="Proteomes" id="UP000645217"/>
    </source>
</evidence>
<sequence length="67" mass="7387">MDDLIEDLANARWRKSSFSGHDGSNCVEVARFSGGRHGVRDSKDLGREALVVGPTEWAVFLNQVKAQ</sequence>
<reference evidence="2" key="1">
    <citation type="journal article" date="2014" name="Int. J. Syst. Evol. Microbiol.">
        <title>Complete genome sequence of Corynebacterium casei LMG S-19264T (=DSM 44701T), isolated from a smear-ripened cheese.</title>
        <authorList>
            <consortium name="US DOE Joint Genome Institute (JGI-PGF)"/>
            <person name="Walter F."/>
            <person name="Albersmeier A."/>
            <person name="Kalinowski J."/>
            <person name="Ruckert C."/>
        </authorList>
    </citation>
    <scope>NUCLEOTIDE SEQUENCE</scope>
    <source>
        <strain evidence="2">JCM 13064</strain>
    </source>
</reference>
<dbReference type="EMBL" id="BMNT01000004">
    <property type="protein sequence ID" value="GGK69490.1"/>
    <property type="molecule type" value="Genomic_DNA"/>
</dbReference>
<evidence type="ECO:0000313" key="2">
    <source>
        <dbReference type="EMBL" id="GGK69490.1"/>
    </source>
</evidence>
<name>A0A917QV01_9ACTN</name>
<feature type="domain" description="DUF397" evidence="1">
    <location>
        <begin position="11"/>
        <end position="65"/>
    </location>
</feature>
<dbReference type="Pfam" id="PF04149">
    <property type="entry name" value="DUF397"/>
    <property type="match status" value="1"/>
</dbReference>
<protein>
    <recommendedName>
        <fullName evidence="1">DUF397 domain-containing protein</fullName>
    </recommendedName>
</protein>
<dbReference type="Proteomes" id="UP000645217">
    <property type="component" value="Unassembled WGS sequence"/>
</dbReference>
<organism evidence="2 3">
    <name type="scientific">Sphaerisporangium melleum</name>
    <dbReference type="NCBI Taxonomy" id="321316"/>
    <lineage>
        <taxon>Bacteria</taxon>
        <taxon>Bacillati</taxon>
        <taxon>Actinomycetota</taxon>
        <taxon>Actinomycetes</taxon>
        <taxon>Streptosporangiales</taxon>
        <taxon>Streptosporangiaceae</taxon>
        <taxon>Sphaerisporangium</taxon>
    </lineage>
</organism>
<accession>A0A917QV01</accession>
<proteinExistence type="predicted"/>
<gene>
    <name evidence="2" type="ORF">GCM10007964_10640</name>
</gene>
<dbReference type="AlphaFoldDB" id="A0A917QV01"/>
<evidence type="ECO:0000259" key="1">
    <source>
        <dbReference type="Pfam" id="PF04149"/>
    </source>
</evidence>
<reference evidence="2" key="2">
    <citation type="submission" date="2020-09" db="EMBL/GenBank/DDBJ databases">
        <authorList>
            <person name="Sun Q."/>
            <person name="Ohkuma M."/>
        </authorList>
    </citation>
    <scope>NUCLEOTIDE SEQUENCE</scope>
    <source>
        <strain evidence="2">JCM 13064</strain>
    </source>
</reference>
<dbReference type="RefSeq" id="WP_189161776.1">
    <property type="nucleotide sequence ID" value="NZ_BMNT01000004.1"/>
</dbReference>
<keyword evidence="3" id="KW-1185">Reference proteome</keyword>
<dbReference type="InterPro" id="IPR007278">
    <property type="entry name" value="DUF397"/>
</dbReference>
<comment type="caution">
    <text evidence="2">The sequence shown here is derived from an EMBL/GenBank/DDBJ whole genome shotgun (WGS) entry which is preliminary data.</text>
</comment>